<sequence>MQDEVKITASLACAYFHPGSAVRGCLEIRTPKDLYVEAGAVQLHGHISVDADLLTVPIVTLAKLDDDLATSLELPDVRSFSGQTGTCIYQSKPSILFSDTDVHESLRTHFAVGLPNDMCPTFKGTSARAFYILTFIFKIKGTALAQSLHVPVEIYAPSYAFRLQSPCRSPVPAALLSPTADEHEKKIVPVAVRHGHEIPFEMKPRLMHGRVEVERGFGVQQSQFTIGQHQNHLVRVILHKQAFFPGDTLLVSFDFATATMACDSVKGALVLEEHLCEHSLEPGKKVATTTLETVIEVTADLLQTNMRFGVPFHAQPSIETDLVSFKYAISFEFHLAGGRMFRWATPVVVVAPLPPVPGHLNVAAPVYNGPSRARTLQIVV</sequence>
<protein>
    <recommendedName>
        <fullName evidence="3">Arrestin-like N-terminal domain-containing protein</fullName>
    </recommendedName>
</protein>
<dbReference type="InParanoid" id="T0Q2T1"/>
<dbReference type="InterPro" id="IPR014848">
    <property type="entry name" value="Rgp1"/>
</dbReference>
<dbReference type="GeneID" id="19951071"/>
<dbReference type="STRING" id="1156394.T0Q2T1"/>
<reference evidence="1 2" key="1">
    <citation type="submission" date="2012-04" db="EMBL/GenBank/DDBJ databases">
        <title>The Genome Sequence of Saprolegnia declina VS20.</title>
        <authorList>
            <consortium name="The Broad Institute Genome Sequencing Platform"/>
            <person name="Russ C."/>
            <person name="Nusbaum C."/>
            <person name="Tyler B."/>
            <person name="van West P."/>
            <person name="Dieguez-Uribeondo J."/>
            <person name="de Bruijn I."/>
            <person name="Tripathy S."/>
            <person name="Jiang R."/>
            <person name="Young S.K."/>
            <person name="Zeng Q."/>
            <person name="Gargeya S."/>
            <person name="Fitzgerald M."/>
            <person name="Haas B."/>
            <person name="Abouelleil A."/>
            <person name="Alvarado L."/>
            <person name="Arachchi H.M."/>
            <person name="Berlin A."/>
            <person name="Chapman S.B."/>
            <person name="Goldberg J."/>
            <person name="Griggs A."/>
            <person name="Gujja S."/>
            <person name="Hansen M."/>
            <person name="Howarth C."/>
            <person name="Imamovic A."/>
            <person name="Larimer J."/>
            <person name="McCowen C."/>
            <person name="Montmayeur A."/>
            <person name="Murphy C."/>
            <person name="Neiman D."/>
            <person name="Pearson M."/>
            <person name="Priest M."/>
            <person name="Roberts A."/>
            <person name="Saif S."/>
            <person name="Shea T."/>
            <person name="Sisk P."/>
            <person name="Sykes S."/>
            <person name="Wortman J."/>
            <person name="Nusbaum C."/>
            <person name="Birren B."/>
        </authorList>
    </citation>
    <scope>NUCLEOTIDE SEQUENCE [LARGE SCALE GENOMIC DNA]</scope>
    <source>
        <strain evidence="1 2">VS20</strain>
    </source>
</reference>
<organism evidence="1 2">
    <name type="scientific">Saprolegnia diclina (strain VS20)</name>
    <dbReference type="NCBI Taxonomy" id="1156394"/>
    <lineage>
        <taxon>Eukaryota</taxon>
        <taxon>Sar</taxon>
        <taxon>Stramenopiles</taxon>
        <taxon>Oomycota</taxon>
        <taxon>Saprolegniomycetes</taxon>
        <taxon>Saprolegniales</taxon>
        <taxon>Saprolegniaceae</taxon>
        <taxon>Saprolegnia</taxon>
    </lineage>
</organism>
<evidence type="ECO:0008006" key="3">
    <source>
        <dbReference type="Google" id="ProtNLM"/>
    </source>
</evidence>
<evidence type="ECO:0000313" key="1">
    <source>
        <dbReference type="EMBL" id="EQC32149.1"/>
    </source>
</evidence>
<dbReference type="Proteomes" id="UP000030762">
    <property type="component" value="Unassembled WGS sequence"/>
</dbReference>
<dbReference type="eggNOG" id="ENOG502QWE6">
    <property type="taxonomic scope" value="Eukaryota"/>
</dbReference>
<accession>T0Q2T1</accession>
<dbReference type="VEuPathDB" id="FungiDB:SDRG_10344"/>
<dbReference type="AlphaFoldDB" id="T0Q2T1"/>
<dbReference type="PANTHER" id="PTHR12507">
    <property type="entry name" value="REDUCED GROWTH PHENOTYPE 1 RGP1, YEAST -RELATED"/>
    <property type="match status" value="1"/>
</dbReference>
<gene>
    <name evidence="1" type="ORF">SDRG_10344</name>
</gene>
<dbReference type="OrthoDB" id="1918at2759"/>
<name>T0Q2T1_SAPDV</name>
<dbReference type="Pfam" id="PF08737">
    <property type="entry name" value="Rgp1"/>
    <property type="match status" value="1"/>
</dbReference>
<keyword evidence="2" id="KW-1185">Reference proteome</keyword>
<dbReference type="RefSeq" id="XP_008614551.1">
    <property type="nucleotide sequence ID" value="XM_008616329.1"/>
</dbReference>
<dbReference type="EMBL" id="JH767165">
    <property type="protein sequence ID" value="EQC32149.1"/>
    <property type="molecule type" value="Genomic_DNA"/>
</dbReference>
<dbReference type="OMA" id="ASIPCYE"/>
<evidence type="ECO:0000313" key="2">
    <source>
        <dbReference type="Proteomes" id="UP000030762"/>
    </source>
</evidence>
<proteinExistence type="predicted"/>